<name>A0A397JVQ0_9GLOM</name>
<keyword evidence="2" id="KW-1185">Reference proteome</keyword>
<dbReference type="OrthoDB" id="5983009at2759"/>
<reference evidence="1 2" key="1">
    <citation type="submission" date="2018-08" db="EMBL/GenBank/DDBJ databases">
        <title>Genome and evolution of the arbuscular mycorrhizal fungus Diversispora epigaea (formerly Glomus versiforme) and its bacterial endosymbionts.</title>
        <authorList>
            <person name="Sun X."/>
            <person name="Fei Z."/>
            <person name="Harrison M."/>
        </authorList>
    </citation>
    <scope>NUCLEOTIDE SEQUENCE [LARGE SCALE GENOMIC DNA]</scope>
    <source>
        <strain evidence="1 2">IT104</strain>
    </source>
</reference>
<evidence type="ECO:0008006" key="3">
    <source>
        <dbReference type="Google" id="ProtNLM"/>
    </source>
</evidence>
<evidence type="ECO:0000313" key="2">
    <source>
        <dbReference type="Proteomes" id="UP000266861"/>
    </source>
</evidence>
<evidence type="ECO:0000313" key="1">
    <source>
        <dbReference type="EMBL" id="RHZ90166.1"/>
    </source>
</evidence>
<dbReference type="AlphaFoldDB" id="A0A397JVQ0"/>
<protein>
    <recommendedName>
        <fullName evidence="3">TLDc domain-containing protein</fullName>
    </recommendedName>
</protein>
<proteinExistence type="predicted"/>
<accession>A0A397JVQ0</accession>
<dbReference type="EMBL" id="PQFF01000004">
    <property type="protein sequence ID" value="RHZ90166.1"/>
    <property type="molecule type" value="Genomic_DNA"/>
</dbReference>
<sequence>METNDSFIFSLKNGNIKNSILSRVIRSSGALHYHNEQNMYGPLFGRREFMIKSDKQCQCDALNLSIFGLYSFYEKPIRISNELFSIVDYEVFKLTINTIKQVPG</sequence>
<dbReference type="Proteomes" id="UP000266861">
    <property type="component" value="Unassembled WGS sequence"/>
</dbReference>
<gene>
    <name evidence="1" type="ORF">Glove_5g71</name>
</gene>
<organism evidence="1 2">
    <name type="scientific">Diversispora epigaea</name>
    <dbReference type="NCBI Taxonomy" id="1348612"/>
    <lineage>
        <taxon>Eukaryota</taxon>
        <taxon>Fungi</taxon>
        <taxon>Fungi incertae sedis</taxon>
        <taxon>Mucoromycota</taxon>
        <taxon>Glomeromycotina</taxon>
        <taxon>Glomeromycetes</taxon>
        <taxon>Diversisporales</taxon>
        <taxon>Diversisporaceae</taxon>
        <taxon>Diversispora</taxon>
    </lineage>
</organism>
<comment type="caution">
    <text evidence="1">The sequence shown here is derived from an EMBL/GenBank/DDBJ whole genome shotgun (WGS) entry which is preliminary data.</text>
</comment>